<sequence>MKRVTLFAGALMVGPAMGAIASQAVNTHPVDRSDDVFAAIPQHEIAYYDNQQAPSGARDHYPLSTPHGRVEVEELWDHGLMRNRRFARYDTYEPEPPPQPEPYAEVPVEDARLRNANYQSVPAAAALTPSNARSARQIGERMERPRVSARMIDVDAELAHTGRGEPLPVSTCRQCSDLQDTVSIRPAAAKAVSMRSDDAQIGLP</sequence>
<name>A0ABQ2JRI7_9SPHN</name>
<organism evidence="2 3">
    <name type="scientific">Novosphingobium indicum</name>
    <dbReference type="NCBI Taxonomy" id="462949"/>
    <lineage>
        <taxon>Bacteria</taxon>
        <taxon>Pseudomonadati</taxon>
        <taxon>Pseudomonadota</taxon>
        <taxon>Alphaproteobacteria</taxon>
        <taxon>Sphingomonadales</taxon>
        <taxon>Sphingomonadaceae</taxon>
        <taxon>Novosphingobium</taxon>
    </lineage>
</organism>
<accession>A0ABQ2JRI7</accession>
<feature type="chain" id="PRO_5046180202" evidence="1">
    <location>
        <begin position="19"/>
        <end position="204"/>
    </location>
</feature>
<comment type="caution">
    <text evidence="2">The sequence shown here is derived from an EMBL/GenBank/DDBJ whole genome shotgun (WGS) entry which is preliminary data.</text>
</comment>
<keyword evidence="1" id="KW-0732">Signal</keyword>
<evidence type="ECO:0000313" key="3">
    <source>
        <dbReference type="Proteomes" id="UP000605099"/>
    </source>
</evidence>
<protein>
    <submittedName>
        <fullName evidence="2">Uncharacterized protein</fullName>
    </submittedName>
</protein>
<feature type="signal peptide" evidence="1">
    <location>
        <begin position="1"/>
        <end position="18"/>
    </location>
</feature>
<reference evidence="3" key="1">
    <citation type="journal article" date="2019" name="Int. J. Syst. Evol. Microbiol.">
        <title>The Global Catalogue of Microorganisms (GCM) 10K type strain sequencing project: providing services to taxonomists for standard genome sequencing and annotation.</title>
        <authorList>
            <consortium name="The Broad Institute Genomics Platform"/>
            <consortium name="The Broad Institute Genome Sequencing Center for Infectious Disease"/>
            <person name="Wu L."/>
            <person name="Ma J."/>
        </authorList>
    </citation>
    <scope>NUCLEOTIDE SEQUENCE [LARGE SCALE GENOMIC DNA]</scope>
    <source>
        <strain evidence="3">CGMCC 1.6784</strain>
    </source>
</reference>
<evidence type="ECO:0000256" key="1">
    <source>
        <dbReference type="SAM" id="SignalP"/>
    </source>
</evidence>
<gene>
    <name evidence="2" type="ORF">GCM10011349_26990</name>
</gene>
<dbReference type="RefSeq" id="WP_188820215.1">
    <property type="nucleotide sequence ID" value="NZ_BMLK01000012.1"/>
</dbReference>
<evidence type="ECO:0000313" key="2">
    <source>
        <dbReference type="EMBL" id="GGN52923.1"/>
    </source>
</evidence>
<dbReference type="Proteomes" id="UP000605099">
    <property type="component" value="Unassembled WGS sequence"/>
</dbReference>
<proteinExistence type="predicted"/>
<keyword evidence="3" id="KW-1185">Reference proteome</keyword>
<dbReference type="EMBL" id="BMLK01000012">
    <property type="protein sequence ID" value="GGN52923.1"/>
    <property type="molecule type" value="Genomic_DNA"/>
</dbReference>